<protein>
    <submittedName>
        <fullName evidence="2">Uncharacterized protein LOC105851570</fullName>
    </submittedName>
</protein>
<organism evidence="1 2">
    <name type="scientific">Cicer arietinum</name>
    <name type="common">Chickpea</name>
    <name type="synonym">Garbanzo</name>
    <dbReference type="NCBI Taxonomy" id="3827"/>
    <lineage>
        <taxon>Eukaryota</taxon>
        <taxon>Viridiplantae</taxon>
        <taxon>Streptophyta</taxon>
        <taxon>Embryophyta</taxon>
        <taxon>Tracheophyta</taxon>
        <taxon>Spermatophyta</taxon>
        <taxon>Magnoliopsida</taxon>
        <taxon>eudicotyledons</taxon>
        <taxon>Gunneridae</taxon>
        <taxon>Pentapetalae</taxon>
        <taxon>rosids</taxon>
        <taxon>fabids</taxon>
        <taxon>Fabales</taxon>
        <taxon>Fabaceae</taxon>
        <taxon>Papilionoideae</taxon>
        <taxon>50 kb inversion clade</taxon>
        <taxon>NPAAA clade</taxon>
        <taxon>Hologalegina</taxon>
        <taxon>IRL clade</taxon>
        <taxon>Cicereae</taxon>
        <taxon>Cicer</taxon>
    </lineage>
</organism>
<proteinExistence type="predicted"/>
<sequence>MVDGADSGRKWVGGDDGGDRRWWLMVAAMVRGRVVSDERWWLEVVVSYDDGCRMWMVGGAGNGREWVDGDDGGDQRWWLMVAAMVGGRVISDERWWLEMRGGGRWVVGGSDCHR</sequence>
<keyword evidence="1" id="KW-1185">Reference proteome</keyword>
<dbReference type="Proteomes" id="UP000087171">
    <property type="component" value="Chromosome Ca2"/>
</dbReference>
<reference evidence="2" key="2">
    <citation type="submission" date="2025-08" db="UniProtKB">
        <authorList>
            <consortium name="RefSeq"/>
        </authorList>
    </citation>
    <scope>IDENTIFICATION</scope>
    <source>
        <tissue evidence="2">Etiolated seedlings</tissue>
    </source>
</reference>
<evidence type="ECO:0000313" key="1">
    <source>
        <dbReference type="Proteomes" id="UP000087171"/>
    </source>
</evidence>
<dbReference type="AlphaFoldDB" id="A0A1S3DXH8"/>
<accession>A0A1S3DXH8</accession>
<dbReference type="RefSeq" id="XP_012568187.1">
    <property type="nucleotide sequence ID" value="XM_012712733.1"/>
</dbReference>
<gene>
    <name evidence="2" type="primary">LOC105851570</name>
</gene>
<evidence type="ECO:0000313" key="2">
    <source>
        <dbReference type="RefSeq" id="XP_012568187.1"/>
    </source>
</evidence>
<name>A0A1S3DXH8_CICAR</name>
<reference evidence="1" key="1">
    <citation type="journal article" date="2013" name="Nat. Biotechnol.">
        <title>Draft genome sequence of chickpea (Cicer arietinum) provides a resource for trait improvement.</title>
        <authorList>
            <person name="Varshney R.K."/>
            <person name="Song C."/>
            <person name="Saxena R.K."/>
            <person name="Azam S."/>
            <person name="Yu S."/>
            <person name="Sharpe A.G."/>
            <person name="Cannon S."/>
            <person name="Baek J."/>
            <person name="Rosen B.D."/>
            <person name="Tar'an B."/>
            <person name="Millan T."/>
            <person name="Zhang X."/>
            <person name="Ramsay L.D."/>
            <person name="Iwata A."/>
            <person name="Wang Y."/>
            <person name="Nelson W."/>
            <person name="Farmer A.D."/>
            <person name="Gaur P.M."/>
            <person name="Soderlund C."/>
            <person name="Penmetsa R.V."/>
            <person name="Xu C."/>
            <person name="Bharti A.K."/>
            <person name="He W."/>
            <person name="Winter P."/>
            <person name="Zhao S."/>
            <person name="Hane J.K."/>
            <person name="Carrasquilla-Garcia N."/>
            <person name="Condie J.A."/>
            <person name="Upadhyaya H.D."/>
            <person name="Luo M.C."/>
            <person name="Thudi M."/>
            <person name="Gowda C.L."/>
            <person name="Singh N.P."/>
            <person name="Lichtenzveig J."/>
            <person name="Gali K.K."/>
            <person name="Rubio J."/>
            <person name="Nadarajan N."/>
            <person name="Dolezel J."/>
            <person name="Bansal K.C."/>
            <person name="Xu X."/>
            <person name="Edwards D."/>
            <person name="Zhang G."/>
            <person name="Kahl G."/>
            <person name="Gil J."/>
            <person name="Singh K.B."/>
            <person name="Datta S.K."/>
            <person name="Jackson S.A."/>
            <person name="Wang J."/>
            <person name="Cook D.R."/>
        </authorList>
    </citation>
    <scope>NUCLEOTIDE SEQUENCE [LARGE SCALE GENOMIC DNA]</scope>
    <source>
        <strain evidence="1">cv. CDC Frontier</strain>
    </source>
</reference>